<feature type="non-terminal residue" evidence="1">
    <location>
        <position position="1"/>
    </location>
</feature>
<dbReference type="AlphaFoldDB" id="A0A382WJ11"/>
<gene>
    <name evidence="1" type="ORF">METZ01_LOCUS411458</name>
</gene>
<name>A0A382WJ11_9ZZZZ</name>
<dbReference type="EMBL" id="UINC01160129">
    <property type="protein sequence ID" value="SVD58604.1"/>
    <property type="molecule type" value="Genomic_DNA"/>
</dbReference>
<reference evidence="1" key="1">
    <citation type="submission" date="2018-05" db="EMBL/GenBank/DDBJ databases">
        <authorList>
            <person name="Lanie J.A."/>
            <person name="Ng W.-L."/>
            <person name="Kazmierczak K.M."/>
            <person name="Andrzejewski T.M."/>
            <person name="Davidsen T.M."/>
            <person name="Wayne K.J."/>
            <person name="Tettelin H."/>
            <person name="Glass J.I."/>
            <person name="Rusch D."/>
            <person name="Podicherti R."/>
            <person name="Tsui H.-C.T."/>
            <person name="Winkler M.E."/>
        </authorList>
    </citation>
    <scope>NUCLEOTIDE SEQUENCE</scope>
</reference>
<evidence type="ECO:0000313" key="1">
    <source>
        <dbReference type="EMBL" id="SVD58604.1"/>
    </source>
</evidence>
<organism evidence="1">
    <name type="scientific">marine metagenome</name>
    <dbReference type="NCBI Taxonomy" id="408172"/>
    <lineage>
        <taxon>unclassified sequences</taxon>
        <taxon>metagenomes</taxon>
        <taxon>ecological metagenomes</taxon>
    </lineage>
</organism>
<accession>A0A382WJ11</accession>
<sequence>VIKLKKLLKEGSPGFTKRKFGDPLPTFNDVMGKHQKIEEFLDEGLSREYRLREKSRTGVPKKYKQEVHRTLDKIWKKFKRSGHGFVETASEEMFPHPTYYAIKYQVAHKGSKGKFRDWWFLKITKKGDVEISPKGSKSMGVVGNLNNPNKVLKALQQASEEHIQFDD</sequence>
<protein>
    <submittedName>
        <fullName evidence="1">Uncharacterized protein</fullName>
    </submittedName>
</protein>
<proteinExistence type="predicted"/>